<proteinExistence type="predicted"/>
<dbReference type="RefSeq" id="WP_045459785.1">
    <property type="nucleotide sequence ID" value="NZ_BBLT01000002.1"/>
</dbReference>
<accession>A0A098LC18</accession>
<dbReference type="STRING" id="153721.MYP_1202"/>
<protein>
    <submittedName>
        <fullName evidence="1">Uncharacterized protein</fullName>
    </submittedName>
</protein>
<reference evidence="1 2" key="1">
    <citation type="submission" date="2014-09" db="EMBL/GenBank/DDBJ databases">
        <title>Sporocytophaga myxococcoides PG-01 genome sequencing.</title>
        <authorList>
            <person name="Liu L."/>
            <person name="Gao P.J."/>
            <person name="Chen G.J."/>
            <person name="Wang L.S."/>
        </authorList>
    </citation>
    <scope>NUCLEOTIDE SEQUENCE [LARGE SCALE GENOMIC DNA]</scope>
    <source>
        <strain evidence="1 2">PG-01</strain>
    </source>
</reference>
<name>A0A098LC18_9BACT</name>
<dbReference type="Proteomes" id="UP000030185">
    <property type="component" value="Unassembled WGS sequence"/>
</dbReference>
<evidence type="ECO:0000313" key="1">
    <source>
        <dbReference type="EMBL" id="GAL83974.1"/>
    </source>
</evidence>
<evidence type="ECO:0000313" key="2">
    <source>
        <dbReference type="Proteomes" id="UP000030185"/>
    </source>
</evidence>
<organism evidence="1 2">
    <name type="scientific">Sporocytophaga myxococcoides</name>
    <dbReference type="NCBI Taxonomy" id="153721"/>
    <lineage>
        <taxon>Bacteria</taxon>
        <taxon>Pseudomonadati</taxon>
        <taxon>Bacteroidota</taxon>
        <taxon>Cytophagia</taxon>
        <taxon>Cytophagales</taxon>
        <taxon>Cytophagaceae</taxon>
        <taxon>Sporocytophaga</taxon>
    </lineage>
</organism>
<comment type="caution">
    <text evidence="1">The sequence shown here is derived from an EMBL/GenBank/DDBJ whole genome shotgun (WGS) entry which is preliminary data.</text>
</comment>
<gene>
    <name evidence="1" type="ORF">MYP_1202</name>
</gene>
<keyword evidence="2" id="KW-1185">Reference proteome</keyword>
<dbReference type="OrthoDB" id="669022at2"/>
<sequence>MSKIKDRAVEEVINPVDNEVHIGRYKNNLIICAPDMPLTFFDDEAGHAEKELIHKFPGAEICSIVLHSVVNLWGYAVIKDGKRIRARAGSSDDGTFLESGEPLKAELDLLAKSQINDEGKRVYLFEDFPDEPMSEDQVGENFVFEVAGRYLGEPLDSCDDFLFNTRLTGYRYSKVINPSFEKAGKPWWKFW</sequence>
<dbReference type="InterPro" id="IPR053847">
    <property type="entry name" value="DUF6928"/>
</dbReference>
<dbReference type="Pfam" id="PF21997">
    <property type="entry name" value="DUF6928"/>
    <property type="match status" value="1"/>
</dbReference>
<dbReference type="EMBL" id="BBLT01000002">
    <property type="protein sequence ID" value="GAL83974.1"/>
    <property type="molecule type" value="Genomic_DNA"/>
</dbReference>
<dbReference type="eggNOG" id="ENOG50316Q8">
    <property type="taxonomic scope" value="Bacteria"/>
</dbReference>
<dbReference type="AlphaFoldDB" id="A0A098LC18"/>